<name>A0A0A9BUR5_ARUDO</name>
<organism evidence="1">
    <name type="scientific">Arundo donax</name>
    <name type="common">Giant reed</name>
    <name type="synonym">Donax arundinaceus</name>
    <dbReference type="NCBI Taxonomy" id="35708"/>
    <lineage>
        <taxon>Eukaryota</taxon>
        <taxon>Viridiplantae</taxon>
        <taxon>Streptophyta</taxon>
        <taxon>Embryophyta</taxon>
        <taxon>Tracheophyta</taxon>
        <taxon>Spermatophyta</taxon>
        <taxon>Magnoliopsida</taxon>
        <taxon>Liliopsida</taxon>
        <taxon>Poales</taxon>
        <taxon>Poaceae</taxon>
        <taxon>PACMAD clade</taxon>
        <taxon>Arundinoideae</taxon>
        <taxon>Arundineae</taxon>
        <taxon>Arundo</taxon>
    </lineage>
</organism>
<accession>A0A0A9BUR5</accession>
<sequence length="33" mass="3668">MLNSALVIIARFLTSYVSDPVIKCTCGEESFFL</sequence>
<dbReference type="EMBL" id="GBRH01230106">
    <property type="protein sequence ID" value="JAD67789.1"/>
    <property type="molecule type" value="Transcribed_RNA"/>
</dbReference>
<reference evidence="1" key="1">
    <citation type="submission" date="2014-09" db="EMBL/GenBank/DDBJ databases">
        <authorList>
            <person name="Magalhaes I.L.F."/>
            <person name="Oliveira U."/>
            <person name="Santos F.R."/>
            <person name="Vidigal T.H.D.A."/>
            <person name="Brescovit A.D."/>
            <person name="Santos A.J."/>
        </authorList>
    </citation>
    <scope>NUCLEOTIDE SEQUENCE</scope>
    <source>
        <tissue evidence="1">Shoot tissue taken approximately 20 cm above the soil surface</tissue>
    </source>
</reference>
<evidence type="ECO:0000313" key="1">
    <source>
        <dbReference type="EMBL" id="JAD67789.1"/>
    </source>
</evidence>
<dbReference type="AlphaFoldDB" id="A0A0A9BUR5"/>
<proteinExistence type="predicted"/>
<protein>
    <submittedName>
        <fullName evidence="1">Uncharacterized protein</fullName>
    </submittedName>
</protein>
<reference evidence="1" key="2">
    <citation type="journal article" date="2015" name="Data Brief">
        <title>Shoot transcriptome of the giant reed, Arundo donax.</title>
        <authorList>
            <person name="Barrero R.A."/>
            <person name="Guerrero F.D."/>
            <person name="Moolhuijzen P."/>
            <person name="Goolsby J.A."/>
            <person name="Tidwell J."/>
            <person name="Bellgard S.E."/>
            <person name="Bellgard M.I."/>
        </authorList>
    </citation>
    <scope>NUCLEOTIDE SEQUENCE</scope>
    <source>
        <tissue evidence="1">Shoot tissue taken approximately 20 cm above the soil surface</tissue>
    </source>
</reference>